<evidence type="ECO:0000256" key="9">
    <source>
        <dbReference type="ARBA" id="ARBA00022729"/>
    </source>
</evidence>
<dbReference type="GO" id="GO:0008270">
    <property type="term" value="F:zinc ion binding"/>
    <property type="evidence" value="ECO:0007669"/>
    <property type="project" value="InterPro"/>
</dbReference>
<keyword evidence="15" id="KW-1015">Disulfide bond</keyword>
<comment type="function">
    <text evidence="2">Extracellular metalloprotease that contributes to pathogenicity.</text>
</comment>
<comment type="similarity">
    <text evidence="4 17">Belongs to the peptidase M14 family.</text>
</comment>
<dbReference type="Pfam" id="PF00246">
    <property type="entry name" value="Peptidase_M14"/>
    <property type="match status" value="1"/>
</dbReference>
<dbReference type="InterPro" id="IPR000834">
    <property type="entry name" value="Peptidase_M14"/>
</dbReference>
<dbReference type="EMBL" id="CAJNOL010000073">
    <property type="protein sequence ID" value="CAF0817255.1"/>
    <property type="molecule type" value="Genomic_DNA"/>
</dbReference>
<dbReference type="PANTHER" id="PTHR11705:SF143">
    <property type="entry name" value="SLL0236 PROTEIN"/>
    <property type="match status" value="1"/>
</dbReference>
<dbReference type="PROSITE" id="PS52035">
    <property type="entry name" value="PEPTIDASE_M14"/>
    <property type="match status" value="1"/>
</dbReference>
<keyword evidence="8" id="KW-0479">Metal-binding</keyword>
<dbReference type="Proteomes" id="UP000663870">
    <property type="component" value="Unassembled WGS sequence"/>
</dbReference>
<feature type="active site" description="Proton donor/acceptor" evidence="17">
    <location>
        <position position="387"/>
    </location>
</feature>
<reference evidence="19" key="1">
    <citation type="submission" date="2021-02" db="EMBL/GenBank/DDBJ databases">
        <authorList>
            <person name="Nowell W R."/>
        </authorList>
    </citation>
    <scope>NUCLEOTIDE SEQUENCE</scope>
</reference>
<dbReference type="PRINTS" id="PR00765">
    <property type="entry name" value="CRBOXYPTASEA"/>
</dbReference>
<feature type="domain" description="Peptidase M14" evidence="18">
    <location>
        <begin position="116"/>
        <end position="421"/>
    </location>
</feature>
<evidence type="ECO:0000256" key="10">
    <source>
        <dbReference type="ARBA" id="ARBA00022801"/>
    </source>
</evidence>
<dbReference type="Gene3D" id="3.30.70.340">
    <property type="entry name" value="Metallocarboxypeptidase-like"/>
    <property type="match status" value="1"/>
</dbReference>
<evidence type="ECO:0000256" key="15">
    <source>
        <dbReference type="ARBA" id="ARBA00023157"/>
    </source>
</evidence>
<keyword evidence="7" id="KW-0645">Protease</keyword>
<evidence type="ECO:0000256" key="12">
    <source>
        <dbReference type="ARBA" id="ARBA00023026"/>
    </source>
</evidence>
<dbReference type="CDD" id="cd03860">
    <property type="entry name" value="M14_CP_A-B_like"/>
    <property type="match status" value="1"/>
</dbReference>
<dbReference type="Gene3D" id="3.40.630.10">
    <property type="entry name" value="Zn peptidases"/>
    <property type="match status" value="1"/>
</dbReference>
<comment type="cofactor">
    <cofactor evidence="1">
        <name>Zn(2+)</name>
        <dbReference type="ChEBI" id="CHEBI:29105"/>
    </cofactor>
</comment>
<evidence type="ECO:0000256" key="4">
    <source>
        <dbReference type="ARBA" id="ARBA00005988"/>
    </source>
</evidence>
<dbReference type="InterPro" id="IPR036990">
    <property type="entry name" value="M14A-like_propep"/>
</dbReference>
<evidence type="ECO:0000313" key="20">
    <source>
        <dbReference type="Proteomes" id="UP000663870"/>
    </source>
</evidence>
<evidence type="ECO:0000256" key="14">
    <source>
        <dbReference type="ARBA" id="ARBA00023145"/>
    </source>
</evidence>
<dbReference type="GO" id="GO:0005615">
    <property type="term" value="C:extracellular space"/>
    <property type="evidence" value="ECO:0007669"/>
    <property type="project" value="TreeGrafter"/>
</dbReference>
<sequence>MTIGTNGNYAKSYANHQLWRLHVTNNEQIAKILAFSRIAHLHDINFWSKHFRIHEPIDIRVPPQAIDDFADFLTSDGVKIEYVVHMNDIGAIIERQRILQNLTQSSSNTNDFAYDKYHTIEDIHAWVDQMVATYPEMVTPFTVGKSYENRDMKGFKISSKKMATKRDGTKVTAKKAVWWDGGIHAREWISPATVIYTAYTLLSKYGQDPTITQLVDQFDYYILPVFNVDGYAYTWTKDRLWRKTRSKTSVANCYGADPNRNWDYDWCKSGSSHDPCDDTFCGEKAFSEIETAQVAKFIADQRGTIVNYINFHSYSQLWMSPWSYTTTSPAQFKLQDDGSIQAINALTAVHGTQYQHGSVAQIISPTSGSTIDWTYGIANVTFSYGVELRDTGEYGFLLPENQIIPSGEETMAGLEALLMYIDKHVYA</sequence>
<keyword evidence="12" id="KW-0843">Virulence</keyword>
<dbReference type="SMART" id="SM00631">
    <property type="entry name" value="Zn_pept"/>
    <property type="match status" value="1"/>
</dbReference>
<evidence type="ECO:0000256" key="11">
    <source>
        <dbReference type="ARBA" id="ARBA00022833"/>
    </source>
</evidence>
<evidence type="ECO:0000256" key="1">
    <source>
        <dbReference type="ARBA" id="ARBA00001947"/>
    </source>
</evidence>
<comment type="caution">
    <text evidence="19">The sequence shown here is derived from an EMBL/GenBank/DDBJ whole genome shotgun (WGS) entry which is preliminary data.</text>
</comment>
<proteinExistence type="inferred from homology"/>
<dbReference type="SUPFAM" id="SSF53187">
    <property type="entry name" value="Zn-dependent exopeptidases"/>
    <property type="match status" value="1"/>
</dbReference>
<evidence type="ECO:0000256" key="13">
    <source>
        <dbReference type="ARBA" id="ARBA00023049"/>
    </source>
</evidence>
<keyword evidence="6" id="KW-0121">Carboxypeptidase</keyword>
<keyword evidence="10" id="KW-0378">Hydrolase</keyword>
<evidence type="ECO:0000256" key="7">
    <source>
        <dbReference type="ARBA" id="ARBA00022670"/>
    </source>
</evidence>
<dbReference type="GO" id="GO:0004181">
    <property type="term" value="F:metallocarboxypeptidase activity"/>
    <property type="evidence" value="ECO:0007669"/>
    <property type="project" value="InterPro"/>
</dbReference>
<keyword evidence="5" id="KW-0964">Secreted</keyword>
<keyword evidence="13" id="KW-0482">Metalloprotease</keyword>
<evidence type="ECO:0000256" key="2">
    <source>
        <dbReference type="ARBA" id="ARBA00003091"/>
    </source>
</evidence>
<evidence type="ECO:0000256" key="8">
    <source>
        <dbReference type="ARBA" id="ARBA00022723"/>
    </source>
</evidence>
<dbReference type="GO" id="GO:0006508">
    <property type="term" value="P:proteolysis"/>
    <property type="evidence" value="ECO:0007669"/>
    <property type="project" value="UniProtKB-KW"/>
</dbReference>
<comment type="subcellular location">
    <subcellularLocation>
        <location evidence="3">Secreted</location>
    </subcellularLocation>
</comment>
<protein>
    <recommendedName>
        <fullName evidence="18">Peptidase M14 domain-containing protein</fullName>
    </recommendedName>
</protein>
<name>A0A813TWA3_9BILA</name>
<dbReference type="Pfam" id="PF02244">
    <property type="entry name" value="Propep_M14"/>
    <property type="match status" value="1"/>
</dbReference>
<comment type="function">
    <text evidence="16">Involved in the digestion of the blood meal.</text>
</comment>
<keyword evidence="11" id="KW-0862">Zinc</keyword>
<keyword evidence="9" id="KW-0732">Signal</keyword>
<dbReference type="InterPro" id="IPR003146">
    <property type="entry name" value="M14A_act_pep"/>
</dbReference>
<evidence type="ECO:0000259" key="18">
    <source>
        <dbReference type="PROSITE" id="PS52035"/>
    </source>
</evidence>
<gene>
    <name evidence="19" type="ORF">JXQ802_LOCUS5013</name>
</gene>
<evidence type="ECO:0000256" key="3">
    <source>
        <dbReference type="ARBA" id="ARBA00004613"/>
    </source>
</evidence>
<evidence type="ECO:0000256" key="17">
    <source>
        <dbReference type="PROSITE-ProRule" id="PRU01379"/>
    </source>
</evidence>
<dbReference type="AlphaFoldDB" id="A0A813TWA3"/>
<keyword evidence="14" id="KW-0865">Zymogen</keyword>
<organism evidence="19 20">
    <name type="scientific">Rotaria sordida</name>
    <dbReference type="NCBI Taxonomy" id="392033"/>
    <lineage>
        <taxon>Eukaryota</taxon>
        <taxon>Metazoa</taxon>
        <taxon>Spiralia</taxon>
        <taxon>Gnathifera</taxon>
        <taxon>Rotifera</taxon>
        <taxon>Eurotatoria</taxon>
        <taxon>Bdelloidea</taxon>
        <taxon>Philodinida</taxon>
        <taxon>Philodinidae</taxon>
        <taxon>Rotaria</taxon>
    </lineage>
</organism>
<dbReference type="PANTHER" id="PTHR11705">
    <property type="entry name" value="PROTEASE FAMILY M14 CARBOXYPEPTIDASE A,B"/>
    <property type="match status" value="1"/>
</dbReference>
<keyword evidence="20" id="KW-1185">Reference proteome</keyword>
<evidence type="ECO:0000256" key="6">
    <source>
        <dbReference type="ARBA" id="ARBA00022645"/>
    </source>
</evidence>
<accession>A0A813TWA3</accession>
<dbReference type="FunFam" id="3.40.630.10:FF:000040">
    <property type="entry name" value="zinc carboxypeptidase"/>
    <property type="match status" value="1"/>
</dbReference>
<evidence type="ECO:0000256" key="5">
    <source>
        <dbReference type="ARBA" id="ARBA00022525"/>
    </source>
</evidence>
<evidence type="ECO:0000256" key="16">
    <source>
        <dbReference type="ARBA" id="ARBA00057299"/>
    </source>
</evidence>
<evidence type="ECO:0000313" key="19">
    <source>
        <dbReference type="EMBL" id="CAF0817255.1"/>
    </source>
</evidence>
<dbReference type="SUPFAM" id="SSF54897">
    <property type="entry name" value="Protease propeptides/inhibitors"/>
    <property type="match status" value="1"/>
</dbReference>